<feature type="transmembrane region" description="Helical" evidence="1">
    <location>
        <begin position="299"/>
        <end position="321"/>
    </location>
</feature>
<keyword evidence="1" id="KW-0472">Membrane</keyword>
<organism evidence="2 3">
    <name type="scientific">Sinomonas terricola</name>
    <dbReference type="NCBI Taxonomy" id="3110330"/>
    <lineage>
        <taxon>Bacteria</taxon>
        <taxon>Bacillati</taxon>
        <taxon>Actinomycetota</taxon>
        <taxon>Actinomycetes</taxon>
        <taxon>Micrococcales</taxon>
        <taxon>Micrococcaceae</taxon>
        <taxon>Sinomonas</taxon>
    </lineage>
</organism>
<gene>
    <name evidence="2" type="ORF">SPF06_21120</name>
</gene>
<feature type="transmembrane region" description="Helical" evidence="1">
    <location>
        <begin position="176"/>
        <end position="194"/>
    </location>
</feature>
<dbReference type="Proteomes" id="UP001304769">
    <property type="component" value="Unassembled WGS sequence"/>
</dbReference>
<dbReference type="RefSeq" id="WP_323281141.1">
    <property type="nucleotide sequence ID" value="NZ_JAYGGQ010000024.1"/>
</dbReference>
<dbReference type="Pfam" id="PF06166">
    <property type="entry name" value="DUF979"/>
    <property type="match status" value="1"/>
</dbReference>
<feature type="transmembrane region" description="Helical" evidence="1">
    <location>
        <begin position="35"/>
        <end position="53"/>
    </location>
</feature>
<feature type="transmembrane region" description="Helical" evidence="1">
    <location>
        <begin position="214"/>
        <end position="247"/>
    </location>
</feature>
<feature type="transmembrane region" description="Helical" evidence="1">
    <location>
        <begin position="259"/>
        <end position="279"/>
    </location>
</feature>
<feature type="transmembrane region" description="Helical" evidence="1">
    <location>
        <begin position="136"/>
        <end position="155"/>
    </location>
</feature>
<keyword evidence="1" id="KW-1133">Transmembrane helix</keyword>
<protein>
    <submittedName>
        <fullName evidence="2">DUF979 domain-containing protein</fullName>
    </submittedName>
</protein>
<keyword evidence="1" id="KW-0812">Transmembrane</keyword>
<evidence type="ECO:0000256" key="1">
    <source>
        <dbReference type="SAM" id="Phobius"/>
    </source>
</evidence>
<proteinExistence type="predicted"/>
<evidence type="ECO:0000313" key="2">
    <source>
        <dbReference type="EMBL" id="MEA5457230.1"/>
    </source>
</evidence>
<dbReference type="EMBL" id="JAYGGQ010000024">
    <property type="protein sequence ID" value="MEA5457230.1"/>
    <property type="molecule type" value="Genomic_DNA"/>
</dbReference>
<comment type="caution">
    <text evidence="2">The sequence shown here is derived from an EMBL/GenBank/DDBJ whole genome shotgun (WGS) entry which is preliminary data.</text>
</comment>
<dbReference type="InterPro" id="IPR009323">
    <property type="entry name" value="DUF979"/>
</dbReference>
<keyword evidence="3" id="KW-1185">Reference proteome</keyword>
<feature type="transmembrane region" description="Helical" evidence="1">
    <location>
        <begin position="59"/>
        <end position="78"/>
    </location>
</feature>
<reference evidence="2 3" key="1">
    <citation type="submission" date="2023-12" db="EMBL/GenBank/DDBJ databases">
        <title>Sinomonas terricola sp. nov, isolated from litchi orchard soil in Guangdong, PR China.</title>
        <authorList>
            <person name="Jiaxin W."/>
            <person name="Yang Z."/>
            <person name="Honghui Z."/>
        </authorList>
    </citation>
    <scope>NUCLEOTIDE SEQUENCE [LARGE SCALE GENOMIC DNA]</scope>
    <source>
        <strain evidence="2 3">JGH33</strain>
    </source>
</reference>
<name>A0ABU5TC13_9MICC</name>
<accession>A0ABU5TC13</accession>
<feature type="transmembrane region" description="Helical" evidence="1">
    <location>
        <begin position="99"/>
        <end position="124"/>
    </location>
</feature>
<evidence type="ECO:0000313" key="3">
    <source>
        <dbReference type="Proteomes" id="UP001304769"/>
    </source>
</evidence>
<sequence length="322" mass="33945">MINVEAVYWLIGILFIAWAILIGRDANHPRRWGSAAFWGLLGLCFFYGTWVQAGTAPAWILGIAVLVLVALAATKQLADGKATTSTGPQREAFAARFGNRLFIPALTLPVVTVVLVLLAPVLVIGTTPILDPKNTTLVALAIGAVAAAVVALLILRPKHPLTPVFESRRILESIGWAALLPQMLSTLGILFTKAGVGTAVSTLVTGVMPKGSLLAAVIVYCVGLFIFTILMGNGFAAFPIMTAAIGWPVLVQQFHGNPAIVFAIGMLAGFCGTLCTPMAANFNLVPSALLEMKNKYGVIAAQLGTAFPLLAVNTALMYFLAF</sequence>
<feature type="transmembrane region" description="Helical" evidence="1">
    <location>
        <begin position="6"/>
        <end position="23"/>
    </location>
</feature>